<dbReference type="Pfam" id="PF07690">
    <property type="entry name" value="MFS_1"/>
    <property type="match status" value="1"/>
</dbReference>
<name>A0A8X6J399_TRICU</name>
<dbReference type="PANTHER" id="PTHR11662:SF399">
    <property type="entry name" value="FI19708P1-RELATED"/>
    <property type="match status" value="1"/>
</dbReference>
<protein>
    <recommendedName>
        <fullName evidence="6">Major facilitator superfamily (MFS) profile domain-containing protein</fullName>
    </recommendedName>
</protein>
<dbReference type="OrthoDB" id="6420739at2759"/>
<dbReference type="Gene3D" id="1.20.1250.20">
    <property type="entry name" value="MFS general substrate transporter like domains"/>
    <property type="match status" value="1"/>
</dbReference>
<dbReference type="FunFam" id="1.20.1250.20:FF:000423">
    <property type="entry name" value="Putative inorganic phosphate cotransporter-like Protein"/>
    <property type="match status" value="1"/>
</dbReference>
<reference evidence="7" key="1">
    <citation type="submission" date="2020-07" db="EMBL/GenBank/DDBJ databases">
        <title>Multicomponent nature underlies the extraordinary mechanical properties of spider dragline silk.</title>
        <authorList>
            <person name="Kono N."/>
            <person name="Nakamura H."/>
            <person name="Mori M."/>
            <person name="Yoshida Y."/>
            <person name="Ohtoshi R."/>
            <person name="Malay A.D."/>
            <person name="Moran D.A.P."/>
            <person name="Tomita M."/>
            <person name="Numata K."/>
            <person name="Arakawa K."/>
        </authorList>
    </citation>
    <scope>NUCLEOTIDE SEQUENCE</scope>
</reference>
<dbReference type="InterPro" id="IPR036259">
    <property type="entry name" value="MFS_trans_sf"/>
</dbReference>
<evidence type="ECO:0000256" key="4">
    <source>
        <dbReference type="ARBA" id="ARBA00023136"/>
    </source>
</evidence>
<evidence type="ECO:0000313" key="7">
    <source>
        <dbReference type="EMBL" id="GFR08078.1"/>
    </source>
</evidence>
<dbReference type="PROSITE" id="PS50850">
    <property type="entry name" value="MFS"/>
    <property type="match status" value="1"/>
</dbReference>
<dbReference type="EMBL" id="BMAO01016377">
    <property type="protein sequence ID" value="GFR08078.1"/>
    <property type="molecule type" value="Genomic_DNA"/>
</dbReference>
<gene>
    <name evidence="7" type="primary">SLC17A5</name>
    <name evidence="7" type="ORF">TNCT_658601</name>
</gene>
<feature type="transmembrane region" description="Helical" evidence="5">
    <location>
        <begin position="183"/>
        <end position="203"/>
    </location>
</feature>
<evidence type="ECO:0000313" key="8">
    <source>
        <dbReference type="Proteomes" id="UP000887116"/>
    </source>
</evidence>
<dbReference type="AlphaFoldDB" id="A0A8X6J399"/>
<dbReference type="InterPro" id="IPR020846">
    <property type="entry name" value="MFS_dom"/>
</dbReference>
<dbReference type="Proteomes" id="UP000887116">
    <property type="component" value="Unassembled WGS sequence"/>
</dbReference>
<keyword evidence="4 5" id="KW-0472">Membrane</keyword>
<evidence type="ECO:0000256" key="1">
    <source>
        <dbReference type="ARBA" id="ARBA00004141"/>
    </source>
</evidence>
<keyword evidence="8" id="KW-1185">Reference proteome</keyword>
<dbReference type="GO" id="GO:0022857">
    <property type="term" value="F:transmembrane transporter activity"/>
    <property type="evidence" value="ECO:0007669"/>
    <property type="project" value="InterPro"/>
</dbReference>
<accession>A0A8X6J399</accession>
<feature type="transmembrane region" description="Helical" evidence="5">
    <location>
        <begin position="215"/>
        <end position="233"/>
    </location>
</feature>
<keyword evidence="2 5" id="KW-0812">Transmembrane</keyword>
<evidence type="ECO:0000259" key="6">
    <source>
        <dbReference type="PROSITE" id="PS50850"/>
    </source>
</evidence>
<proteinExistence type="predicted"/>
<comment type="caution">
    <text evidence="7">The sequence shown here is derived from an EMBL/GenBank/DDBJ whole genome shotgun (WGS) entry which is preliminary data.</text>
</comment>
<sequence length="367" mass="40837">MRIPDKLFVSLTECAGVRYMFVVAGFLGMCIMYALRVNMSIAIIAMVNMTAVNPHLDNLTHEPMCAVFNPPLETSHMEFAQVHNGEFFWTPKLQGVIIGSFYYGYSISQVPGARLAEIYSGKWIFGLGTGISALLSLLIPIAAYFHIAALIFIRALQGLAQGVTFPAMYNLLGRWIREEEKTLVEAIVISGINIGTVIGMPLAAKLSNSDVFGGWPSAFYVIGIIGCIWFLFWSTFVTNSPSEQPCITAKELAHIGTKEIDHSKKPIPWLKILTFRPFWAAAFAQLVGDWTFFLLLNNLPTFYSTILNFNIETNGYMASFPYVLQSAVGCFSGYISDEAIKHGIVTPIFARKVCNLLGRYCFNIFHL</sequence>
<evidence type="ECO:0000256" key="3">
    <source>
        <dbReference type="ARBA" id="ARBA00022989"/>
    </source>
</evidence>
<dbReference type="SUPFAM" id="SSF103473">
    <property type="entry name" value="MFS general substrate transporter"/>
    <property type="match status" value="1"/>
</dbReference>
<dbReference type="GO" id="GO:0016020">
    <property type="term" value="C:membrane"/>
    <property type="evidence" value="ECO:0007669"/>
    <property type="project" value="UniProtKB-SubCell"/>
</dbReference>
<feature type="transmembrane region" description="Helical" evidence="5">
    <location>
        <begin position="278"/>
        <end position="296"/>
    </location>
</feature>
<keyword evidence="3 5" id="KW-1133">Transmembrane helix</keyword>
<dbReference type="InterPro" id="IPR050382">
    <property type="entry name" value="MFS_Na/Anion_cotransporter"/>
</dbReference>
<evidence type="ECO:0000256" key="5">
    <source>
        <dbReference type="SAM" id="Phobius"/>
    </source>
</evidence>
<evidence type="ECO:0000256" key="2">
    <source>
        <dbReference type="ARBA" id="ARBA00022692"/>
    </source>
</evidence>
<dbReference type="InterPro" id="IPR011701">
    <property type="entry name" value="MFS"/>
</dbReference>
<feature type="domain" description="Major facilitator superfamily (MFS) profile" evidence="6">
    <location>
        <begin position="43"/>
        <end position="367"/>
    </location>
</feature>
<dbReference type="PANTHER" id="PTHR11662">
    <property type="entry name" value="SOLUTE CARRIER FAMILY 17"/>
    <property type="match status" value="1"/>
</dbReference>
<feature type="transmembrane region" description="Helical" evidence="5">
    <location>
        <begin position="16"/>
        <end position="35"/>
    </location>
</feature>
<organism evidence="7 8">
    <name type="scientific">Trichonephila clavata</name>
    <name type="common">Joro spider</name>
    <name type="synonym">Nephila clavata</name>
    <dbReference type="NCBI Taxonomy" id="2740835"/>
    <lineage>
        <taxon>Eukaryota</taxon>
        <taxon>Metazoa</taxon>
        <taxon>Ecdysozoa</taxon>
        <taxon>Arthropoda</taxon>
        <taxon>Chelicerata</taxon>
        <taxon>Arachnida</taxon>
        <taxon>Araneae</taxon>
        <taxon>Araneomorphae</taxon>
        <taxon>Entelegynae</taxon>
        <taxon>Araneoidea</taxon>
        <taxon>Nephilidae</taxon>
        <taxon>Trichonephila</taxon>
    </lineage>
</organism>
<feature type="transmembrane region" description="Helical" evidence="5">
    <location>
        <begin position="123"/>
        <end position="145"/>
    </location>
</feature>
<comment type="subcellular location">
    <subcellularLocation>
        <location evidence="1">Membrane</location>
        <topology evidence="1">Multi-pass membrane protein</topology>
    </subcellularLocation>
</comment>